<protein>
    <submittedName>
        <fullName evidence="3">Uncharacterized protein</fullName>
    </submittedName>
</protein>
<evidence type="ECO:0000256" key="1">
    <source>
        <dbReference type="SAM" id="MobiDB-lite"/>
    </source>
</evidence>
<feature type="region of interest" description="Disordered" evidence="1">
    <location>
        <begin position="1"/>
        <end position="21"/>
    </location>
</feature>
<proteinExistence type="predicted"/>
<name>Q47QU4_THEFY</name>
<keyword evidence="2" id="KW-1133">Transmembrane helix</keyword>
<feature type="transmembrane region" description="Helical" evidence="2">
    <location>
        <begin position="33"/>
        <end position="57"/>
    </location>
</feature>
<dbReference type="AlphaFoldDB" id="Q47QU4"/>
<evidence type="ECO:0000313" key="3">
    <source>
        <dbReference type="EMBL" id="AAZ55173.1"/>
    </source>
</evidence>
<reference evidence="3" key="1">
    <citation type="submission" date="2005-07" db="EMBL/GenBank/DDBJ databases">
        <title>Complete sequence of Thermobifida fusca YX.</title>
        <authorList>
            <consortium name="US DOE Joint Genome Institute"/>
            <person name="Copeland A."/>
            <person name="Lucas S."/>
            <person name="Lapidus A."/>
            <person name="Barry K."/>
            <person name="Detter J.C."/>
            <person name="Glavina T."/>
            <person name="Hammon N."/>
            <person name="Israni S."/>
            <person name="Pitluck S."/>
            <person name="Di Bartolo G."/>
            <person name="Chain P."/>
            <person name="Schmutz J."/>
            <person name="Larimer F."/>
            <person name="Land M."/>
            <person name="Lykidis A."/>
            <person name="Richardson P."/>
        </authorList>
    </citation>
    <scope>NUCLEOTIDE SEQUENCE</scope>
    <source>
        <strain evidence="3">YX</strain>
    </source>
</reference>
<keyword evidence="2" id="KW-0472">Membrane</keyword>
<feature type="transmembrane region" description="Helical" evidence="2">
    <location>
        <begin position="103"/>
        <end position="124"/>
    </location>
</feature>
<feature type="transmembrane region" description="Helical" evidence="2">
    <location>
        <begin position="130"/>
        <end position="150"/>
    </location>
</feature>
<evidence type="ECO:0000256" key="2">
    <source>
        <dbReference type="SAM" id="Phobius"/>
    </source>
</evidence>
<dbReference type="EMBL" id="CP000088">
    <property type="protein sequence ID" value="AAZ55173.1"/>
    <property type="molecule type" value="Genomic_DNA"/>
</dbReference>
<accession>Q47QU4</accession>
<keyword evidence="2" id="KW-0812">Transmembrane</keyword>
<gene>
    <name evidence="3" type="ordered locus">Tfu_1135</name>
</gene>
<dbReference type="HOGENOM" id="CLU_844491_0_0_11"/>
<feature type="transmembrane region" description="Helical" evidence="2">
    <location>
        <begin position="69"/>
        <end position="91"/>
    </location>
</feature>
<organism evidence="3">
    <name type="scientific">Thermobifida fusca (strain YX)</name>
    <dbReference type="NCBI Taxonomy" id="269800"/>
    <lineage>
        <taxon>Bacteria</taxon>
        <taxon>Bacillati</taxon>
        <taxon>Actinomycetota</taxon>
        <taxon>Actinomycetes</taxon>
        <taxon>Streptosporangiales</taxon>
        <taxon>Nocardiopsidaceae</taxon>
        <taxon>Thermobifida</taxon>
    </lineage>
</organism>
<sequence length="329" mass="35612">MIGPPTMTVSPSPAPVADRSATKHPPVWWRRTVGALVFALASAVMAVAALTTVFAPVELLWPDDSFPLAPGAVIALGLAGLLALIGLWGVLRQTLHSLGVPRSAVFTTFALVVPLGYAIVRAAVYGTVLSVWWTTGLSAACGVVVCLVAASLHKRRTVPMILTGITFATLIGGVVTESQVTQTVLRAEYDRYSAIPVLRHPDWTLTSVEPHPEQQDVLVEYRHVKKASAQPIQLYVYRPEETNGRYKGQPDDHRIYQVIEYDGFTVLSDPFSGPVLHIPLDISTRVQVVWEGASQEDLVELAGYIGAATDVERAELRGTIGASRYRKVA</sequence>
<dbReference type="KEGG" id="tfu:Tfu_1135"/>